<dbReference type="eggNOG" id="ENOG502RWVM">
    <property type="taxonomic scope" value="Eukaryota"/>
</dbReference>
<dbReference type="AlphaFoldDB" id="B4M211"/>
<sequence>MTHLWRTSKNMVGWLLGQQPEQCNCDWPDEDEVEVQESSGVGTVIVIYTALAGLFIGANLLPSQVTQSPPALRDRDIRKEQQRRRSKQPPNDVNRRSRRKQPLDNFYDALQPNAEEEAQWLKKSDRAKKSAKDVFFDVPNENNEEEHFIDVHEDKE</sequence>
<feature type="region of interest" description="Disordered" evidence="1">
    <location>
        <begin position="64"/>
        <end position="112"/>
    </location>
</feature>
<name>B4M211_DROVI</name>
<dbReference type="PhylomeDB" id="B4M211"/>
<proteinExistence type="predicted"/>
<keyword evidence="2" id="KW-0812">Transmembrane</keyword>
<keyword evidence="2" id="KW-1133">Transmembrane helix</keyword>
<evidence type="ECO:0000313" key="4">
    <source>
        <dbReference type="Proteomes" id="UP000008792"/>
    </source>
</evidence>
<keyword evidence="2" id="KW-0472">Membrane</keyword>
<evidence type="ECO:0000256" key="1">
    <source>
        <dbReference type="SAM" id="MobiDB-lite"/>
    </source>
</evidence>
<gene>
    <name evidence="3" type="primary">Dvir\GJ18752</name>
    <name evidence="3" type="ORF">Dvir_GJ18752</name>
</gene>
<feature type="compositionally biased region" description="Basic and acidic residues" evidence="1">
    <location>
        <begin position="145"/>
        <end position="156"/>
    </location>
</feature>
<dbReference type="Proteomes" id="UP000008792">
    <property type="component" value="Unassembled WGS sequence"/>
</dbReference>
<evidence type="ECO:0000256" key="2">
    <source>
        <dbReference type="SAM" id="Phobius"/>
    </source>
</evidence>
<accession>B4M211</accession>
<dbReference type="OrthoDB" id="7864772at2759"/>
<keyword evidence="4" id="KW-1185">Reference proteome</keyword>
<protein>
    <submittedName>
        <fullName evidence="3">Uncharacterized protein</fullName>
    </submittedName>
</protein>
<organism evidence="3 4">
    <name type="scientific">Drosophila virilis</name>
    <name type="common">Fruit fly</name>
    <dbReference type="NCBI Taxonomy" id="7244"/>
    <lineage>
        <taxon>Eukaryota</taxon>
        <taxon>Metazoa</taxon>
        <taxon>Ecdysozoa</taxon>
        <taxon>Arthropoda</taxon>
        <taxon>Hexapoda</taxon>
        <taxon>Insecta</taxon>
        <taxon>Pterygota</taxon>
        <taxon>Neoptera</taxon>
        <taxon>Endopterygota</taxon>
        <taxon>Diptera</taxon>
        <taxon>Brachycera</taxon>
        <taxon>Muscomorpha</taxon>
        <taxon>Ephydroidea</taxon>
        <taxon>Drosophilidae</taxon>
        <taxon>Drosophila</taxon>
    </lineage>
</organism>
<dbReference type="HOGENOM" id="CLU_1760694_0_0_1"/>
<feature type="region of interest" description="Disordered" evidence="1">
    <location>
        <begin position="133"/>
        <end position="156"/>
    </location>
</feature>
<dbReference type="InParanoid" id="B4M211"/>
<dbReference type="KEGG" id="dvi:6632099"/>
<feature type="transmembrane region" description="Helical" evidence="2">
    <location>
        <begin position="41"/>
        <end position="61"/>
    </location>
</feature>
<dbReference type="OMA" id="MGWWLAE"/>
<reference evidence="3 4" key="1">
    <citation type="journal article" date="2007" name="Nature">
        <title>Evolution of genes and genomes on the Drosophila phylogeny.</title>
        <authorList>
            <consortium name="Drosophila 12 Genomes Consortium"/>
            <person name="Clark A.G."/>
            <person name="Eisen M.B."/>
            <person name="Smith D.R."/>
            <person name="Bergman C.M."/>
            <person name="Oliver B."/>
            <person name="Markow T.A."/>
            <person name="Kaufman T.C."/>
            <person name="Kellis M."/>
            <person name="Gelbart W."/>
            <person name="Iyer V.N."/>
            <person name="Pollard D.A."/>
            <person name="Sackton T.B."/>
            <person name="Larracuente A.M."/>
            <person name="Singh N.D."/>
            <person name="Abad J.P."/>
            <person name="Abt D.N."/>
            <person name="Adryan B."/>
            <person name="Aguade M."/>
            <person name="Akashi H."/>
            <person name="Anderson W.W."/>
            <person name="Aquadro C.F."/>
            <person name="Ardell D.H."/>
            <person name="Arguello R."/>
            <person name="Artieri C.G."/>
            <person name="Barbash D.A."/>
            <person name="Barker D."/>
            <person name="Barsanti P."/>
            <person name="Batterham P."/>
            <person name="Batzoglou S."/>
            <person name="Begun D."/>
            <person name="Bhutkar A."/>
            <person name="Blanco E."/>
            <person name="Bosak S.A."/>
            <person name="Bradley R.K."/>
            <person name="Brand A.D."/>
            <person name="Brent M.R."/>
            <person name="Brooks A.N."/>
            <person name="Brown R.H."/>
            <person name="Butlin R.K."/>
            <person name="Caggese C."/>
            <person name="Calvi B.R."/>
            <person name="Bernardo de Carvalho A."/>
            <person name="Caspi A."/>
            <person name="Castrezana S."/>
            <person name="Celniker S.E."/>
            <person name="Chang J.L."/>
            <person name="Chapple C."/>
            <person name="Chatterji S."/>
            <person name="Chinwalla A."/>
            <person name="Civetta A."/>
            <person name="Clifton S.W."/>
            <person name="Comeron J.M."/>
            <person name="Costello J.C."/>
            <person name="Coyne J.A."/>
            <person name="Daub J."/>
            <person name="David R.G."/>
            <person name="Delcher A.L."/>
            <person name="Delehaunty K."/>
            <person name="Do C.B."/>
            <person name="Ebling H."/>
            <person name="Edwards K."/>
            <person name="Eickbush T."/>
            <person name="Evans J.D."/>
            <person name="Filipski A."/>
            <person name="Findeiss S."/>
            <person name="Freyhult E."/>
            <person name="Fulton L."/>
            <person name="Fulton R."/>
            <person name="Garcia A.C."/>
            <person name="Gardiner A."/>
            <person name="Garfield D.A."/>
            <person name="Garvin B.E."/>
            <person name="Gibson G."/>
            <person name="Gilbert D."/>
            <person name="Gnerre S."/>
            <person name="Godfrey J."/>
            <person name="Good R."/>
            <person name="Gotea V."/>
            <person name="Gravely B."/>
            <person name="Greenberg A.J."/>
            <person name="Griffiths-Jones S."/>
            <person name="Gross S."/>
            <person name="Guigo R."/>
            <person name="Gustafson E.A."/>
            <person name="Haerty W."/>
            <person name="Hahn M.W."/>
            <person name="Halligan D.L."/>
            <person name="Halpern A.L."/>
            <person name="Halter G.M."/>
            <person name="Han M.V."/>
            <person name="Heger A."/>
            <person name="Hillier L."/>
            <person name="Hinrichs A.S."/>
            <person name="Holmes I."/>
            <person name="Hoskins R.A."/>
            <person name="Hubisz M.J."/>
            <person name="Hultmark D."/>
            <person name="Huntley M.A."/>
            <person name="Jaffe D.B."/>
            <person name="Jagadeeshan S."/>
            <person name="Jeck W.R."/>
            <person name="Johnson J."/>
            <person name="Jones C.D."/>
            <person name="Jordan W.C."/>
            <person name="Karpen G.H."/>
            <person name="Kataoka E."/>
            <person name="Keightley P.D."/>
            <person name="Kheradpour P."/>
            <person name="Kirkness E.F."/>
            <person name="Koerich L.B."/>
            <person name="Kristiansen K."/>
            <person name="Kudrna D."/>
            <person name="Kulathinal R.J."/>
            <person name="Kumar S."/>
            <person name="Kwok R."/>
            <person name="Lander E."/>
            <person name="Langley C.H."/>
            <person name="Lapoint R."/>
            <person name="Lazzaro B.P."/>
            <person name="Lee S.J."/>
            <person name="Levesque L."/>
            <person name="Li R."/>
            <person name="Lin C.F."/>
            <person name="Lin M.F."/>
            <person name="Lindblad-Toh K."/>
            <person name="Llopart A."/>
            <person name="Long M."/>
            <person name="Low L."/>
            <person name="Lozovsky E."/>
            <person name="Lu J."/>
            <person name="Luo M."/>
            <person name="Machado C.A."/>
            <person name="Makalowski W."/>
            <person name="Marzo M."/>
            <person name="Matsuda M."/>
            <person name="Matzkin L."/>
            <person name="McAllister B."/>
            <person name="McBride C.S."/>
            <person name="McKernan B."/>
            <person name="McKernan K."/>
            <person name="Mendez-Lago M."/>
            <person name="Minx P."/>
            <person name="Mollenhauer M.U."/>
            <person name="Montooth K."/>
            <person name="Mount S.M."/>
            <person name="Mu X."/>
            <person name="Myers E."/>
            <person name="Negre B."/>
            <person name="Newfeld S."/>
            <person name="Nielsen R."/>
            <person name="Noor M.A."/>
            <person name="O'Grady P."/>
            <person name="Pachter L."/>
            <person name="Papaceit M."/>
            <person name="Parisi M.J."/>
            <person name="Parisi M."/>
            <person name="Parts L."/>
            <person name="Pedersen J.S."/>
            <person name="Pesole G."/>
            <person name="Phillippy A.M."/>
            <person name="Ponting C.P."/>
            <person name="Pop M."/>
            <person name="Porcelli D."/>
            <person name="Powell J.R."/>
            <person name="Prohaska S."/>
            <person name="Pruitt K."/>
            <person name="Puig M."/>
            <person name="Quesneville H."/>
            <person name="Ram K.R."/>
            <person name="Rand D."/>
            <person name="Rasmussen M.D."/>
            <person name="Reed L.K."/>
            <person name="Reenan R."/>
            <person name="Reily A."/>
            <person name="Remington K.A."/>
            <person name="Rieger T.T."/>
            <person name="Ritchie M.G."/>
            <person name="Robin C."/>
            <person name="Rogers Y.H."/>
            <person name="Rohde C."/>
            <person name="Rozas J."/>
            <person name="Rubenfield M.J."/>
            <person name="Ruiz A."/>
            <person name="Russo S."/>
            <person name="Salzberg S.L."/>
            <person name="Sanchez-Gracia A."/>
            <person name="Saranga D.J."/>
            <person name="Sato H."/>
            <person name="Schaeffer S.W."/>
            <person name="Schatz M.C."/>
            <person name="Schlenke T."/>
            <person name="Schwartz R."/>
            <person name="Segarra C."/>
            <person name="Singh R.S."/>
            <person name="Sirot L."/>
            <person name="Sirota M."/>
            <person name="Sisneros N.B."/>
            <person name="Smith C.D."/>
            <person name="Smith T.F."/>
            <person name="Spieth J."/>
            <person name="Stage D.E."/>
            <person name="Stark A."/>
            <person name="Stephan W."/>
            <person name="Strausberg R.L."/>
            <person name="Strempel S."/>
            <person name="Sturgill D."/>
            <person name="Sutton G."/>
            <person name="Sutton G.G."/>
            <person name="Tao W."/>
            <person name="Teichmann S."/>
            <person name="Tobari Y.N."/>
            <person name="Tomimura Y."/>
            <person name="Tsolas J.M."/>
            <person name="Valente V.L."/>
            <person name="Venter E."/>
            <person name="Venter J.C."/>
            <person name="Vicario S."/>
            <person name="Vieira F.G."/>
            <person name="Vilella A.J."/>
            <person name="Villasante A."/>
            <person name="Walenz B."/>
            <person name="Wang J."/>
            <person name="Wasserman M."/>
            <person name="Watts T."/>
            <person name="Wilson D."/>
            <person name="Wilson R.K."/>
            <person name="Wing R.A."/>
            <person name="Wolfner M.F."/>
            <person name="Wong A."/>
            <person name="Wong G.K."/>
            <person name="Wu C.I."/>
            <person name="Wu G."/>
            <person name="Yamamoto D."/>
            <person name="Yang H.P."/>
            <person name="Yang S.P."/>
            <person name="Yorke J.A."/>
            <person name="Yoshida K."/>
            <person name="Zdobnov E."/>
            <person name="Zhang P."/>
            <person name="Zhang Y."/>
            <person name="Zimin A.V."/>
            <person name="Baldwin J."/>
            <person name="Abdouelleil A."/>
            <person name="Abdulkadir J."/>
            <person name="Abebe A."/>
            <person name="Abera B."/>
            <person name="Abreu J."/>
            <person name="Acer S.C."/>
            <person name="Aftuck L."/>
            <person name="Alexander A."/>
            <person name="An P."/>
            <person name="Anderson E."/>
            <person name="Anderson S."/>
            <person name="Arachi H."/>
            <person name="Azer M."/>
            <person name="Bachantsang P."/>
            <person name="Barry A."/>
            <person name="Bayul T."/>
            <person name="Berlin A."/>
            <person name="Bessette D."/>
            <person name="Bloom T."/>
            <person name="Blye J."/>
            <person name="Boguslavskiy L."/>
            <person name="Bonnet C."/>
            <person name="Boukhgalter B."/>
            <person name="Bourzgui I."/>
            <person name="Brown A."/>
            <person name="Cahill P."/>
            <person name="Channer S."/>
            <person name="Cheshatsang Y."/>
            <person name="Chuda L."/>
            <person name="Citroen M."/>
            <person name="Collymore A."/>
            <person name="Cooke P."/>
            <person name="Costello M."/>
            <person name="D'Aco K."/>
            <person name="Daza R."/>
            <person name="De Haan G."/>
            <person name="DeGray S."/>
            <person name="DeMaso C."/>
            <person name="Dhargay N."/>
            <person name="Dooley K."/>
            <person name="Dooley E."/>
            <person name="Doricent M."/>
            <person name="Dorje P."/>
            <person name="Dorjee K."/>
            <person name="Dupes A."/>
            <person name="Elong R."/>
            <person name="Falk J."/>
            <person name="Farina A."/>
            <person name="Faro S."/>
            <person name="Ferguson D."/>
            <person name="Fisher S."/>
            <person name="Foley C.D."/>
            <person name="Franke A."/>
            <person name="Friedrich D."/>
            <person name="Gadbois L."/>
            <person name="Gearin G."/>
            <person name="Gearin C.R."/>
            <person name="Giannoukos G."/>
            <person name="Goode T."/>
            <person name="Graham J."/>
            <person name="Grandbois E."/>
            <person name="Grewal S."/>
            <person name="Gyaltsen K."/>
            <person name="Hafez N."/>
            <person name="Hagos B."/>
            <person name="Hall J."/>
            <person name="Henson C."/>
            <person name="Hollinger A."/>
            <person name="Honan T."/>
            <person name="Huard M.D."/>
            <person name="Hughes L."/>
            <person name="Hurhula B."/>
            <person name="Husby M.E."/>
            <person name="Kamat A."/>
            <person name="Kanga B."/>
            <person name="Kashin S."/>
            <person name="Khazanovich D."/>
            <person name="Kisner P."/>
            <person name="Lance K."/>
            <person name="Lara M."/>
            <person name="Lee W."/>
            <person name="Lennon N."/>
            <person name="Letendre F."/>
            <person name="LeVine R."/>
            <person name="Lipovsky A."/>
            <person name="Liu X."/>
            <person name="Liu J."/>
            <person name="Liu S."/>
            <person name="Lokyitsang T."/>
            <person name="Lokyitsang Y."/>
            <person name="Lubonja R."/>
            <person name="Lui A."/>
            <person name="MacDonald P."/>
            <person name="Magnisalis V."/>
            <person name="Maru K."/>
            <person name="Matthews C."/>
            <person name="McCusker W."/>
            <person name="McDonough S."/>
            <person name="Mehta T."/>
            <person name="Meldrim J."/>
            <person name="Meneus L."/>
            <person name="Mihai O."/>
            <person name="Mihalev A."/>
            <person name="Mihova T."/>
            <person name="Mittelman R."/>
            <person name="Mlenga V."/>
            <person name="Montmayeur A."/>
            <person name="Mulrain L."/>
            <person name="Navidi A."/>
            <person name="Naylor J."/>
            <person name="Negash T."/>
            <person name="Nguyen T."/>
            <person name="Nguyen N."/>
            <person name="Nicol R."/>
            <person name="Norbu C."/>
            <person name="Norbu N."/>
            <person name="Novod N."/>
            <person name="O'Neill B."/>
            <person name="Osman S."/>
            <person name="Markiewicz E."/>
            <person name="Oyono O.L."/>
            <person name="Patti C."/>
            <person name="Phunkhang P."/>
            <person name="Pierre F."/>
            <person name="Priest M."/>
            <person name="Raghuraman S."/>
            <person name="Rege F."/>
            <person name="Reyes R."/>
            <person name="Rise C."/>
            <person name="Rogov P."/>
            <person name="Ross K."/>
            <person name="Ryan E."/>
            <person name="Settipalli S."/>
            <person name="Shea T."/>
            <person name="Sherpa N."/>
            <person name="Shi L."/>
            <person name="Shih D."/>
            <person name="Sparrow T."/>
            <person name="Spaulding J."/>
            <person name="Stalker J."/>
            <person name="Stange-Thomann N."/>
            <person name="Stavropoulos S."/>
            <person name="Stone C."/>
            <person name="Strader C."/>
            <person name="Tesfaye S."/>
            <person name="Thomson T."/>
            <person name="Thoulutsang Y."/>
            <person name="Thoulutsang D."/>
            <person name="Topham K."/>
            <person name="Topping I."/>
            <person name="Tsamla T."/>
            <person name="Vassiliev H."/>
            <person name="Vo A."/>
            <person name="Wangchuk T."/>
            <person name="Wangdi T."/>
            <person name="Weiand M."/>
            <person name="Wilkinson J."/>
            <person name="Wilson A."/>
            <person name="Yadav S."/>
            <person name="Young G."/>
            <person name="Yu Q."/>
            <person name="Zembek L."/>
            <person name="Zhong D."/>
            <person name="Zimmer A."/>
            <person name="Zwirko Z."/>
            <person name="Jaffe D.B."/>
            <person name="Alvarez P."/>
            <person name="Brockman W."/>
            <person name="Butler J."/>
            <person name="Chin C."/>
            <person name="Gnerre S."/>
            <person name="Grabherr M."/>
            <person name="Kleber M."/>
            <person name="Mauceli E."/>
            <person name="MacCallum I."/>
        </authorList>
    </citation>
    <scope>NUCLEOTIDE SEQUENCE [LARGE SCALE GENOMIC DNA]</scope>
    <source>
        <strain evidence="4">Tucson 15010-1051.87</strain>
    </source>
</reference>
<evidence type="ECO:0000313" key="3">
    <source>
        <dbReference type="EMBL" id="EDW65715.1"/>
    </source>
</evidence>
<dbReference type="EMBL" id="CH940651">
    <property type="protein sequence ID" value="EDW65715.1"/>
    <property type="molecule type" value="Genomic_DNA"/>
</dbReference>